<evidence type="ECO:0000313" key="1">
    <source>
        <dbReference type="EMBL" id="KAI4816492.1"/>
    </source>
</evidence>
<proteinExistence type="predicted"/>
<sequence length="800" mass="88621">MATAAATPPPSAKRSTCGTPLTPTPTRISRLQEKQQLRNLNDRLAVYIDKVRSLESENGVLHLQINETEEVRSREVTGLKALYETELADARRCLDDSSKERAWLQIELGKIRSDHEQLAHNFNKKDSEAAGSQARLKDLEAQLNSKDAMLATALSEGRGLEAMLADLREQLQELETGLAHTKQQLSDEMLMRVDLENRCQSLTEEIIFRKSMQEEEVKEARQRYDSRLVEVDSGRKVEYEYKLTQALIDMRTQNEEQITIYKENMEGAHVTKLEDLRRMSEMSGASASTAREELRESCLRIDSLTAQLASMQKETRGWRDRIQLNDYEQLLDLKLALDMEINAYRKLLEGEEERLMLSPSPSARVTVSRASSSRSVRTSHGKRKRVDVEEQEASSSVSISHSASATGPVCIDETDTDGKFICLQNTGEEDQAMVGFEMMKTIENDSATYKFTPKFVLKAGQKVTVWASDAGVSSKPPSDLVWKNQNSWGSGRDVHVTVYAISLGVVNTEGGLVRGENIALEAGRHMDVFKGIPFADVPDTLMKPKPHPGWDDVLDATAFKDMCLQVGVAFNTTRGSTDCLYLNIWVPHNGSVSSDMPVMVWIYGGAFLIGSATGIQFIGQELAGRGNVIVVSIGYRVGPLGFLSAGEQGLPGNYGLWDQQAAIAWVHRNIRKFGGDPENITLFGESAGGASVSLQTLSPHNKGLFKRAISQSGLWPSAHGSSTRTPASTPWSEEWRSFWRRSLRIRVTALQAALSLYNSTLGTNAQPGEHQGQPSLTFETDFIFLASTQAALKLHADKAT</sequence>
<gene>
    <name evidence="1" type="ORF">KUCAC02_008818</name>
</gene>
<comment type="caution">
    <text evidence="1">The sequence shown here is derived from an EMBL/GenBank/DDBJ whole genome shotgun (WGS) entry which is preliminary data.</text>
</comment>
<dbReference type="EMBL" id="CM043796">
    <property type="protein sequence ID" value="KAI4816492.1"/>
    <property type="molecule type" value="Genomic_DNA"/>
</dbReference>
<accession>A0ACB9WRP2</accession>
<protein>
    <submittedName>
        <fullName evidence="1">Uncharacterized protein</fullName>
    </submittedName>
</protein>
<keyword evidence="2" id="KW-1185">Reference proteome</keyword>
<organism evidence="1 2">
    <name type="scientific">Chaenocephalus aceratus</name>
    <name type="common">Blackfin icefish</name>
    <name type="synonym">Chaenichthys aceratus</name>
    <dbReference type="NCBI Taxonomy" id="36190"/>
    <lineage>
        <taxon>Eukaryota</taxon>
        <taxon>Metazoa</taxon>
        <taxon>Chordata</taxon>
        <taxon>Craniata</taxon>
        <taxon>Vertebrata</taxon>
        <taxon>Euteleostomi</taxon>
        <taxon>Actinopterygii</taxon>
        <taxon>Neopterygii</taxon>
        <taxon>Teleostei</taxon>
        <taxon>Neoteleostei</taxon>
        <taxon>Acanthomorphata</taxon>
        <taxon>Eupercaria</taxon>
        <taxon>Perciformes</taxon>
        <taxon>Notothenioidei</taxon>
        <taxon>Channichthyidae</taxon>
        <taxon>Chaenocephalus</taxon>
    </lineage>
</organism>
<name>A0ACB9WRP2_CHAAC</name>
<evidence type="ECO:0000313" key="2">
    <source>
        <dbReference type="Proteomes" id="UP001057452"/>
    </source>
</evidence>
<dbReference type="Proteomes" id="UP001057452">
    <property type="component" value="Chromosome 12"/>
</dbReference>
<reference evidence="1" key="1">
    <citation type="submission" date="2022-05" db="EMBL/GenBank/DDBJ databases">
        <title>Chromosome-level genome of Chaenocephalus aceratus.</title>
        <authorList>
            <person name="Park H."/>
        </authorList>
    </citation>
    <scope>NUCLEOTIDE SEQUENCE</scope>
    <source>
        <strain evidence="1">KU_202001</strain>
    </source>
</reference>